<protein>
    <recommendedName>
        <fullName evidence="3">Peptide deformylase</fullName>
        <shortName evidence="3">PDF</shortName>
        <ecNumber evidence="3">3.5.1.88</ecNumber>
    </recommendedName>
    <alternativeName>
        <fullName evidence="3">Polypeptide deformylase</fullName>
    </alternativeName>
</protein>
<sequence length="160" mass="17958">MAVLPLKTIGDPILRSKAKEVENVNERTREIIKNMKDTLHENEGLGLAANQVGILQQIVVISIEDEEIVLINPEIVEKEGRKLMEEGCLSVPGRQGAVPRAEEIMVEYRNEEENQQRRKFSDLAARVIQHEIDHLKGELFVDKVVDISSAAPEKEPGSVE</sequence>
<dbReference type="EMBL" id="FNGO01000004">
    <property type="protein sequence ID" value="SDL37528.1"/>
    <property type="molecule type" value="Genomic_DNA"/>
</dbReference>
<comment type="catalytic activity">
    <reaction evidence="3">
        <text>N-terminal N-formyl-L-methionyl-[peptide] + H2O = N-terminal L-methionyl-[peptide] + formate</text>
        <dbReference type="Rhea" id="RHEA:24420"/>
        <dbReference type="Rhea" id="RHEA-COMP:10639"/>
        <dbReference type="Rhea" id="RHEA-COMP:10640"/>
        <dbReference type="ChEBI" id="CHEBI:15377"/>
        <dbReference type="ChEBI" id="CHEBI:15740"/>
        <dbReference type="ChEBI" id="CHEBI:49298"/>
        <dbReference type="ChEBI" id="CHEBI:64731"/>
        <dbReference type="EC" id="3.5.1.88"/>
    </reaction>
</comment>
<proteinExistence type="inferred from homology"/>
<dbReference type="Gene3D" id="3.90.45.10">
    <property type="entry name" value="Peptide deformylase"/>
    <property type="match status" value="1"/>
</dbReference>
<gene>
    <name evidence="3" type="primary">def</name>
    <name evidence="4" type="ORF">SAMN04488692_1049</name>
</gene>
<dbReference type="NCBIfam" id="NF001159">
    <property type="entry name" value="PRK00150.1-3"/>
    <property type="match status" value="1"/>
</dbReference>
<dbReference type="PANTHER" id="PTHR10458">
    <property type="entry name" value="PEPTIDE DEFORMYLASE"/>
    <property type="match status" value="1"/>
</dbReference>
<dbReference type="GO" id="GO:0046872">
    <property type="term" value="F:metal ion binding"/>
    <property type="evidence" value="ECO:0007669"/>
    <property type="project" value="UniProtKB-KW"/>
</dbReference>
<comment type="cofactor">
    <cofactor evidence="3">
        <name>Fe(2+)</name>
        <dbReference type="ChEBI" id="CHEBI:29033"/>
    </cofactor>
    <text evidence="3">Binds 1 Fe(2+) ion.</text>
</comment>
<comment type="function">
    <text evidence="3">Removes the formyl group from the N-terminal Met of newly synthesized proteins. Requires at least a dipeptide for an efficient rate of reaction. N-terminal L-methionine is a prerequisite for activity but the enzyme has broad specificity at other positions.</text>
</comment>
<dbReference type="STRING" id="321763.SAMN04488692_1049"/>
<comment type="similarity">
    <text evidence="1 3">Belongs to the polypeptide deformylase family.</text>
</comment>
<dbReference type="EC" id="3.5.1.88" evidence="3"/>
<dbReference type="PRINTS" id="PR01576">
    <property type="entry name" value="PDEFORMYLASE"/>
</dbReference>
<keyword evidence="3" id="KW-0479">Metal-binding</keyword>
<dbReference type="Proteomes" id="UP000199476">
    <property type="component" value="Unassembled WGS sequence"/>
</dbReference>
<feature type="active site" evidence="3">
    <location>
        <position position="131"/>
    </location>
</feature>
<dbReference type="RefSeq" id="WP_089758421.1">
    <property type="nucleotide sequence ID" value="NZ_FNGO01000004.1"/>
</dbReference>
<dbReference type="AlphaFoldDB" id="A0A1G9JJ63"/>
<dbReference type="NCBIfam" id="TIGR00079">
    <property type="entry name" value="pept_deformyl"/>
    <property type="match status" value="1"/>
</dbReference>
<feature type="binding site" evidence="3">
    <location>
        <position position="134"/>
    </location>
    <ligand>
        <name>Fe cation</name>
        <dbReference type="ChEBI" id="CHEBI:24875"/>
    </ligand>
</feature>
<dbReference type="Pfam" id="PF01327">
    <property type="entry name" value="Pep_deformylase"/>
    <property type="match status" value="1"/>
</dbReference>
<evidence type="ECO:0000313" key="4">
    <source>
        <dbReference type="EMBL" id="SDL37528.1"/>
    </source>
</evidence>
<reference evidence="4 5" key="1">
    <citation type="submission" date="2016-10" db="EMBL/GenBank/DDBJ databases">
        <authorList>
            <person name="de Groot N.N."/>
        </authorList>
    </citation>
    <scope>NUCLEOTIDE SEQUENCE [LARGE SCALE GENOMIC DNA]</scope>
    <source>
        <strain evidence="4 5">SLAS-1</strain>
    </source>
</reference>
<feature type="binding site" evidence="3">
    <location>
        <position position="130"/>
    </location>
    <ligand>
        <name>Fe cation</name>
        <dbReference type="ChEBI" id="CHEBI:24875"/>
    </ligand>
</feature>
<evidence type="ECO:0000256" key="3">
    <source>
        <dbReference type="HAMAP-Rule" id="MF_00163"/>
    </source>
</evidence>
<dbReference type="OrthoDB" id="9784988at2"/>
<organism evidence="4 5">
    <name type="scientific">Halarsenatibacter silvermanii</name>
    <dbReference type="NCBI Taxonomy" id="321763"/>
    <lineage>
        <taxon>Bacteria</taxon>
        <taxon>Bacillati</taxon>
        <taxon>Bacillota</taxon>
        <taxon>Clostridia</taxon>
        <taxon>Halanaerobiales</taxon>
        <taxon>Halarsenatibacteraceae</taxon>
        <taxon>Halarsenatibacter</taxon>
    </lineage>
</organism>
<evidence type="ECO:0000256" key="1">
    <source>
        <dbReference type="ARBA" id="ARBA00010759"/>
    </source>
</evidence>
<keyword evidence="5" id="KW-1185">Reference proteome</keyword>
<feature type="binding site" evidence="3">
    <location>
        <position position="88"/>
    </location>
    <ligand>
        <name>Fe cation</name>
        <dbReference type="ChEBI" id="CHEBI:24875"/>
    </ligand>
</feature>
<keyword evidence="3" id="KW-0378">Hydrolase</keyword>
<dbReference type="GO" id="GO:0006412">
    <property type="term" value="P:translation"/>
    <property type="evidence" value="ECO:0007669"/>
    <property type="project" value="UniProtKB-UniRule"/>
</dbReference>
<dbReference type="PANTHER" id="PTHR10458:SF22">
    <property type="entry name" value="PEPTIDE DEFORMYLASE"/>
    <property type="match status" value="1"/>
</dbReference>
<dbReference type="InterPro" id="IPR023635">
    <property type="entry name" value="Peptide_deformylase"/>
</dbReference>
<evidence type="ECO:0000256" key="2">
    <source>
        <dbReference type="ARBA" id="ARBA00023004"/>
    </source>
</evidence>
<dbReference type="GO" id="GO:0042586">
    <property type="term" value="F:peptide deformylase activity"/>
    <property type="evidence" value="ECO:0007669"/>
    <property type="project" value="UniProtKB-UniRule"/>
</dbReference>
<name>A0A1G9JJ63_9FIRM</name>
<dbReference type="PIRSF" id="PIRSF004749">
    <property type="entry name" value="Pep_def"/>
    <property type="match status" value="1"/>
</dbReference>
<keyword evidence="3" id="KW-0648">Protein biosynthesis</keyword>
<dbReference type="CDD" id="cd00487">
    <property type="entry name" value="Pep_deformylase"/>
    <property type="match status" value="1"/>
</dbReference>
<dbReference type="SUPFAM" id="SSF56420">
    <property type="entry name" value="Peptide deformylase"/>
    <property type="match status" value="1"/>
</dbReference>
<evidence type="ECO:0000313" key="5">
    <source>
        <dbReference type="Proteomes" id="UP000199476"/>
    </source>
</evidence>
<keyword evidence="2 3" id="KW-0408">Iron</keyword>
<dbReference type="InterPro" id="IPR036821">
    <property type="entry name" value="Peptide_deformylase_sf"/>
</dbReference>
<dbReference type="HAMAP" id="MF_00163">
    <property type="entry name" value="Pep_deformylase"/>
    <property type="match status" value="1"/>
</dbReference>
<accession>A0A1G9JJ63</accession>